<dbReference type="InterPro" id="IPR040079">
    <property type="entry name" value="Glutathione_S-Trfase"/>
</dbReference>
<name>A0A6L5Z3S3_9RHOB</name>
<dbReference type="InterPro" id="IPR004045">
    <property type="entry name" value="Glutathione_S-Trfase_N"/>
</dbReference>
<dbReference type="SUPFAM" id="SSF52833">
    <property type="entry name" value="Thioredoxin-like"/>
    <property type="match status" value="1"/>
</dbReference>
<dbReference type="SFLD" id="SFLDG00358">
    <property type="entry name" value="Main_(cytGST)"/>
    <property type="match status" value="1"/>
</dbReference>
<dbReference type="Gene3D" id="3.40.30.10">
    <property type="entry name" value="Glutaredoxin"/>
    <property type="match status" value="1"/>
</dbReference>
<dbReference type="PANTHER" id="PTHR44051:SF8">
    <property type="entry name" value="GLUTATHIONE S-TRANSFERASE GSTA"/>
    <property type="match status" value="1"/>
</dbReference>
<proteinExistence type="predicted"/>
<evidence type="ECO:0000259" key="1">
    <source>
        <dbReference type="PROSITE" id="PS50404"/>
    </source>
</evidence>
<sequence>MYTVIGHPRSRTLRVLYALEEMGLDYTLDPQMPRSDRVMALNPSGKIPVLMTDEGPITDSVAIMTYLADRHGQLTHKPGTYARARQDAMTQFLVAEIDAALWTYAKHSFALPEDLRVPEVKPTAQKEFARAIGLVEQMKGEQPFLAGERITLPDLILCQCSGWALRAGFDVPDGAFGDWLKGLARRPAMQRALKQIEALG</sequence>
<dbReference type="EMBL" id="WIND01000011">
    <property type="protein sequence ID" value="MSU90662.1"/>
    <property type="molecule type" value="Genomic_DNA"/>
</dbReference>
<dbReference type="Gene3D" id="1.20.1050.10">
    <property type="match status" value="1"/>
</dbReference>
<gene>
    <name evidence="3" type="ORF">GE300_13735</name>
</gene>
<feature type="domain" description="GST C-terminal" evidence="2">
    <location>
        <begin position="79"/>
        <end position="200"/>
    </location>
</feature>
<dbReference type="SUPFAM" id="SSF47616">
    <property type="entry name" value="GST C-terminal domain-like"/>
    <property type="match status" value="1"/>
</dbReference>
<protein>
    <submittedName>
        <fullName evidence="3">Glutathione S-transferase</fullName>
    </submittedName>
</protein>
<keyword evidence="4" id="KW-1185">Reference proteome</keyword>
<dbReference type="RefSeq" id="WP_154447152.1">
    <property type="nucleotide sequence ID" value="NZ_WIND01000011.1"/>
</dbReference>
<dbReference type="PROSITE" id="PS50405">
    <property type="entry name" value="GST_CTER"/>
    <property type="match status" value="1"/>
</dbReference>
<feature type="domain" description="GST N-terminal" evidence="1">
    <location>
        <begin position="1"/>
        <end position="75"/>
    </location>
</feature>
<dbReference type="PANTHER" id="PTHR44051">
    <property type="entry name" value="GLUTATHIONE S-TRANSFERASE-RELATED"/>
    <property type="match status" value="1"/>
</dbReference>
<reference evidence="3 4" key="1">
    <citation type="submission" date="2019-10" db="EMBL/GenBank/DDBJ databases">
        <title>Cognatihalovulum marinum gen. nov. sp. nov., a new member of the family Rhodobacteraceae isolated from deep seawater of the Northwest Indian Ocean.</title>
        <authorList>
            <person name="Ruan C."/>
            <person name="Wang J."/>
            <person name="Zheng X."/>
            <person name="Song L."/>
            <person name="Zhu Y."/>
            <person name="Huang Y."/>
            <person name="Lu Z."/>
            <person name="Du W."/>
            <person name="Huang L."/>
            <person name="Dai X."/>
        </authorList>
    </citation>
    <scope>NUCLEOTIDE SEQUENCE [LARGE SCALE GENOMIC DNA]</scope>
    <source>
        <strain evidence="3 4">2CG4</strain>
    </source>
</reference>
<evidence type="ECO:0000259" key="2">
    <source>
        <dbReference type="PROSITE" id="PS50405"/>
    </source>
</evidence>
<comment type="caution">
    <text evidence="3">The sequence shown here is derived from an EMBL/GenBank/DDBJ whole genome shotgun (WGS) entry which is preliminary data.</text>
</comment>
<dbReference type="AlphaFoldDB" id="A0A6L5Z3S3"/>
<dbReference type="InterPro" id="IPR010987">
    <property type="entry name" value="Glutathione-S-Trfase_C-like"/>
</dbReference>
<dbReference type="Pfam" id="PF13409">
    <property type="entry name" value="GST_N_2"/>
    <property type="match status" value="1"/>
</dbReference>
<dbReference type="CDD" id="cd03046">
    <property type="entry name" value="GST_N_GTT1_like"/>
    <property type="match status" value="1"/>
</dbReference>
<dbReference type="PROSITE" id="PS50404">
    <property type="entry name" value="GST_NTER"/>
    <property type="match status" value="1"/>
</dbReference>
<dbReference type="GO" id="GO:0016740">
    <property type="term" value="F:transferase activity"/>
    <property type="evidence" value="ECO:0007669"/>
    <property type="project" value="UniProtKB-KW"/>
</dbReference>
<evidence type="ECO:0000313" key="4">
    <source>
        <dbReference type="Proteomes" id="UP000474957"/>
    </source>
</evidence>
<dbReference type="Proteomes" id="UP000474957">
    <property type="component" value="Unassembled WGS sequence"/>
</dbReference>
<dbReference type="InterPro" id="IPR036282">
    <property type="entry name" value="Glutathione-S-Trfase_C_sf"/>
</dbReference>
<keyword evidence="3" id="KW-0808">Transferase</keyword>
<dbReference type="InterPro" id="IPR036249">
    <property type="entry name" value="Thioredoxin-like_sf"/>
</dbReference>
<evidence type="ECO:0000313" key="3">
    <source>
        <dbReference type="EMBL" id="MSU90662.1"/>
    </source>
</evidence>
<dbReference type="SFLD" id="SFLDS00019">
    <property type="entry name" value="Glutathione_Transferase_(cytos"/>
    <property type="match status" value="1"/>
</dbReference>
<accession>A0A6L5Z3S3</accession>
<organism evidence="3 4">
    <name type="scientific">Halovulum marinum</name>
    <dbReference type="NCBI Taxonomy" id="2662447"/>
    <lineage>
        <taxon>Bacteria</taxon>
        <taxon>Pseudomonadati</taxon>
        <taxon>Pseudomonadota</taxon>
        <taxon>Alphaproteobacteria</taxon>
        <taxon>Rhodobacterales</taxon>
        <taxon>Paracoccaceae</taxon>
        <taxon>Halovulum</taxon>
    </lineage>
</organism>